<evidence type="ECO:0000313" key="3">
    <source>
        <dbReference type="Proteomes" id="UP001491613"/>
    </source>
</evidence>
<evidence type="ECO:0000256" key="1">
    <source>
        <dbReference type="SAM" id="Phobius"/>
    </source>
</evidence>
<feature type="transmembrane region" description="Helical" evidence="1">
    <location>
        <begin position="72"/>
        <end position="89"/>
    </location>
</feature>
<keyword evidence="3" id="KW-1185">Reference proteome</keyword>
<feature type="transmembrane region" description="Helical" evidence="1">
    <location>
        <begin position="16"/>
        <end position="36"/>
    </location>
</feature>
<dbReference type="RefSeq" id="WP_342017883.1">
    <property type="nucleotide sequence ID" value="NZ_JAVTII010000008.1"/>
</dbReference>
<keyword evidence="1" id="KW-0812">Transmembrane</keyword>
<evidence type="ECO:0000313" key="2">
    <source>
        <dbReference type="EMBL" id="MEL3920777.1"/>
    </source>
</evidence>
<sequence>MKTILAKTFGGLDKAYYFRQLFFGALLPAFIIFMTIQSPTAKPMPISAMFYLGLNTLLYPYSKFVWDSVTDFLMGNTVITLALPLFLLVKLFTIVICWGLAIFIAPIGLAWLWWHHSKTEASSET</sequence>
<comment type="caution">
    <text evidence="2">The sequence shown here is derived from an EMBL/GenBank/DDBJ whole genome shotgun (WGS) entry which is preliminary data.</text>
</comment>
<proteinExistence type="predicted"/>
<gene>
    <name evidence="2" type="ORF">V1482_15315</name>
</gene>
<protein>
    <submittedName>
        <fullName evidence="2">Uncharacterized protein</fullName>
    </submittedName>
</protein>
<reference evidence="2 3" key="1">
    <citation type="submission" date="2024-01" db="EMBL/GenBank/DDBJ databases">
        <title>Horizontal gene transfer in Aeromonas trota.</title>
        <authorList>
            <person name="Otero Olarra J.E."/>
            <person name="Perez Valdespino A."/>
        </authorList>
    </citation>
    <scope>NUCLEOTIDE SEQUENCE [LARGE SCALE GENOMIC DNA]</scope>
    <source>
        <strain evidence="2 3">9.1</strain>
    </source>
</reference>
<dbReference type="EMBL" id="JAZDDP010000008">
    <property type="protein sequence ID" value="MEL3920777.1"/>
    <property type="molecule type" value="Genomic_DNA"/>
</dbReference>
<accession>A0ABU9JDT0</accession>
<organism evidence="2 3">
    <name type="scientific">Aeromonas enteropelogenes</name>
    <name type="common">Aeromonas trota</name>
    <dbReference type="NCBI Taxonomy" id="29489"/>
    <lineage>
        <taxon>Bacteria</taxon>
        <taxon>Pseudomonadati</taxon>
        <taxon>Pseudomonadota</taxon>
        <taxon>Gammaproteobacteria</taxon>
        <taxon>Aeromonadales</taxon>
        <taxon>Aeromonadaceae</taxon>
        <taxon>Aeromonas</taxon>
    </lineage>
</organism>
<name>A0ABU9JDT0_AEREN</name>
<keyword evidence="1" id="KW-0472">Membrane</keyword>
<feature type="transmembrane region" description="Helical" evidence="1">
    <location>
        <begin position="96"/>
        <end position="114"/>
    </location>
</feature>
<keyword evidence="1" id="KW-1133">Transmembrane helix</keyword>
<dbReference type="Proteomes" id="UP001491613">
    <property type="component" value="Unassembled WGS sequence"/>
</dbReference>